<name>A0A106NVP6_9BURK</name>
<dbReference type="GO" id="GO:0006646">
    <property type="term" value="P:phosphatidylethanolamine biosynthetic process"/>
    <property type="evidence" value="ECO:0007669"/>
    <property type="project" value="TreeGrafter"/>
</dbReference>
<dbReference type="InterPro" id="IPR022237">
    <property type="entry name" value="PsiD-like"/>
</dbReference>
<dbReference type="Proteomes" id="UP000068603">
    <property type="component" value="Unassembled WGS sequence"/>
</dbReference>
<gene>
    <name evidence="1" type="ORF">WT44_27525</name>
</gene>
<dbReference type="STRING" id="1503054.WT74_19325"/>
<reference evidence="1 2" key="1">
    <citation type="submission" date="2015-11" db="EMBL/GenBank/DDBJ databases">
        <title>Expanding the genomic diversity of Burkholderia species for the development of highly accurate diagnostics.</title>
        <authorList>
            <person name="Sahl J."/>
            <person name="Keim P."/>
            <person name="Wagner D."/>
        </authorList>
    </citation>
    <scope>NUCLEOTIDE SEQUENCE [LARGE SCALE GENOMIC DNA]</scope>
    <source>
        <strain evidence="1 2">MSMB1960WGS</strain>
    </source>
</reference>
<sequence>MSTDLRTAPLAMRHRIGDWLSASEAHLAAFRQQLATQAAGNAGDRLRTPAVQELAQLFDDNPVLRMGMTRAIDEAAGDGYVLGYASVDELMVLIDHLMTYTPPFSESSLIVCPLNALLDWPMCMPSGYPVFRDAAVNAHLKRVLGVWCDFLGGPHSRTHLSEDAPDGWFCDEARQRVGLSQFVYLQDEPHLGFASWNDFFTRRFRAYARPVVEPDDPHVVVSACEAAPYHVALNVRKRDLFWIKAQPYSLHDIFSPARPALAERFVGGDVYQAYLSAYNYHRWHAPVSGTITHAYRVDGTYYSAADAQGNDPRGLNDSQGYLTAVATRAIVAISCDDPGIGTVACVFVGMAEVSSCVIEVVPGQHVDKGDEIGFFQYGGSTFCLLFETGVIERFVHEPPLDEAAAPVVRVNAPVAIAR</sequence>
<organism evidence="1">
    <name type="scientific">Burkholderia stagnalis</name>
    <dbReference type="NCBI Taxonomy" id="1503054"/>
    <lineage>
        <taxon>Bacteria</taxon>
        <taxon>Pseudomonadati</taxon>
        <taxon>Pseudomonadota</taxon>
        <taxon>Betaproteobacteria</taxon>
        <taxon>Burkholderiales</taxon>
        <taxon>Burkholderiaceae</taxon>
        <taxon>Burkholderia</taxon>
        <taxon>Burkholderia cepacia complex</taxon>
    </lineage>
</organism>
<dbReference type="Pfam" id="PF12588">
    <property type="entry name" value="PSDC"/>
    <property type="match status" value="1"/>
</dbReference>
<evidence type="ECO:0000313" key="2">
    <source>
        <dbReference type="Proteomes" id="UP000068603"/>
    </source>
</evidence>
<comment type="caution">
    <text evidence="1">The sequence shown here is derived from an EMBL/GenBank/DDBJ whole genome shotgun (WGS) entry which is preliminary data.</text>
</comment>
<dbReference type="Pfam" id="PF02666">
    <property type="entry name" value="PS_Dcarbxylase"/>
    <property type="match status" value="1"/>
</dbReference>
<dbReference type="PANTHER" id="PTHR10067:SF9">
    <property type="entry name" value="PHOSPHATIDYLSERINE DECARBOXYLASE FAMILY PROTEIN (AFU_ORTHOLOGUE AFUA_7G01730)"/>
    <property type="match status" value="1"/>
</dbReference>
<dbReference type="PANTHER" id="PTHR10067">
    <property type="entry name" value="PHOSPHATIDYLSERINE DECARBOXYLASE"/>
    <property type="match status" value="1"/>
</dbReference>
<accession>A0A106NVP6</accession>
<proteinExistence type="predicted"/>
<dbReference type="EMBL" id="LPHB01000072">
    <property type="protein sequence ID" value="KWA55000.1"/>
    <property type="molecule type" value="Genomic_DNA"/>
</dbReference>
<protein>
    <submittedName>
        <fullName evidence="1">Phosphatidylserine decarboxylase</fullName>
    </submittedName>
</protein>
<evidence type="ECO:0000313" key="1">
    <source>
        <dbReference type="EMBL" id="KWA55000.1"/>
    </source>
</evidence>
<dbReference type="RefSeq" id="WP_060014830.1">
    <property type="nucleotide sequence ID" value="NZ_CP013460.1"/>
</dbReference>
<dbReference type="InterPro" id="IPR003817">
    <property type="entry name" value="PS_Dcarbxylase"/>
</dbReference>
<dbReference type="GO" id="GO:0004609">
    <property type="term" value="F:phosphatidylserine decarboxylase activity"/>
    <property type="evidence" value="ECO:0007669"/>
    <property type="project" value="InterPro"/>
</dbReference>
<dbReference type="AlphaFoldDB" id="A0A106NVP6"/>
<dbReference type="KEGG" id="bstg:WT74_19325"/>